<dbReference type="EMBL" id="JAFNEN010000084">
    <property type="protein sequence ID" value="KAG8195549.1"/>
    <property type="molecule type" value="Genomic_DNA"/>
</dbReference>
<dbReference type="Proteomes" id="UP000827092">
    <property type="component" value="Unassembled WGS sequence"/>
</dbReference>
<reference evidence="1 2" key="1">
    <citation type="journal article" date="2022" name="Nat. Ecol. Evol.">
        <title>A masculinizing supergene underlies an exaggerated male reproductive morph in a spider.</title>
        <authorList>
            <person name="Hendrickx F."/>
            <person name="De Corte Z."/>
            <person name="Sonet G."/>
            <person name="Van Belleghem S.M."/>
            <person name="Kostlbacher S."/>
            <person name="Vangestel C."/>
        </authorList>
    </citation>
    <scope>NUCLEOTIDE SEQUENCE [LARGE SCALE GENOMIC DNA]</scope>
    <source>
        <strain evidence="1">W744_W776</strain>
    </source>
</reference>
<comment type="caution">
    <text evidence="1">The sequence shown here is derived from an EMBL/GenBank/DDBJ whole genome shotgun (WGS) entry which is preliminary data.</text>
</comment>
<keyword evidence="2" id="KW-1185">Reference proteome</keyword>
<name>A0AAV6VI49_9ARAC</name>
<dbReference type="AlphaFoldDB" id="A0AAV6VI49"/>
<protein>
    <submittedName>
        <fullName evidence="1">Uncharacterized protein</fullName>
    </submittedName>
</protein>
<sequence length="72" mass="8406">MDVSGSRSYLRRSSGTFMRENSSSERCIRILIDPTDVFWKESGMSVLVAFHSNDAWRSIPETVTRFFCYFIQ</sequence>
<proteinExistence type="predicted"/>
<organism evidence="1 2">
    <name type="scientific">Oedothorax gibbosus</name>
    <dbReference type="NCBI Taxonomy" id="931172"/>
    <lineage>
        <taxon>Eukaryota</taxon>
        <taxon>Metazoa</taxon>
        <taxon>Ecdysozoa</taxon>
        <taxon>Arthropoda</taxon>
        <taxon>Chelicerata</taxon>
        <taxon>Arachnida</taxon>
        <taxon>Araneae</taxon>
        <taxon>Araneomorphae</taxon>
        <taxon>Entelegynae</taxon>
        <taxon>Araneoidea</taxon>
        <taxon>Linyphiidae</taxon>
        <taxon>Erigoninae</taxon>
        <taxon>Oedothorax</taxon>
    </lineage>
</organism>
<accession>A0AAV6VI49</accession>
<gene>
    <name evidence="1" type="ORF">JTE90_002175</name>
</gene>
<evidence type="ECO:0000313" key="1">
    <source>
        <dbReference type="EMBL" id="KAG8195549.1"/>
    </source>
</evidence>
<evidence type="ECO:0000313" key="2">
    <source>
        <dbReference type="Proteomes" id="UP000827092"/>
    </source>
</evidence>